<keyword evidence="2" id="KW-0963">Cytoplasm</keyword>
<dbReference type="GeneTree" id="ENSGT00940000155989"/>
<feature type="region of interest" description="Disordered" evidence="12">
    <location>
        <begin position="491"/>
        <end position="531"/>
    </location>
</feature>
<feature type="domain" description="Kinesin motor" evidence="13">
    <location>
        <begin position="41"/>
        <end position="457"/>
    </location>
</feature>
<feature type="region of interest" description="Disordered" evidence="12">
    <location>
        <begin position="942"/>
        <end position="966"/>
    </location>
</feature>
<evidence type="ECO:0000259" key="13">
    <source>
        <dbReference type="PROSITE" id="PS50067"/>
    </source>
</evidence>
<feature type="compositionally biased region" description="Low complexity" evidence="12">
    <location>
        <begin position="1449"/>
        <end position="1458"/>
    </location>
</feature>
<keyword evidence="7 11" id="KW-0175">Coiled coil</keyword>
<evidence type="ECO:0000256" key="6">
    <source>
        <dbReference type="ARBA" id="ARBA00022840"/>
    </source>
</evidence>
<evidence type="ECO:0000313" key="14">
    <source>
        <dbReference type="Ensembl" id="ENSPNYP00000001648.1"/>
    </source>
</evidence>
<feature type="region of interest" description="Disordered" evidence="12">
    <location>
        <begin position="1001"/>
        <end position="1029"/>
    </location>
</feature>
<feature type="compositionally biased region" description="Basic residues" evidence="12">
    <location>
        <begin position="1498"/>
        <end position="1508"/>
    </location>
</feature>
<dbReference type="GO" id="GO:0008017">
    <property type="term" value="F:microtubule binding"/>
    <property type="evidence" value="ECO:0007669"/>
    <property type="project" value="InterPro"/>
</dbReference>
<evidence type="ECO:0000256" key="8">
    <source>
        <dbReference type="ARBA" id="ARBA00023175"/>
    </source>
</evidence>
<dbReference type="SUPFAM" id="SSF52540">
    <property type="entry name" value="P-loop containing nucleoside triphosphate hydrolases"/>
    <property type="match status" value="1"/>
</dbReference>
<evidence type="ECO:0000256" key="4">
    <source>
        <dbReference type="ARBA" id="ARBA00022701"/>
    </source>
</evidence>
<dbReference type="PRINTS" id="PR00380">
    <property type="entry name" value="KINESINHEAVY"/>
</dbReference>
<dbReference type="Pfam" id="PF00225">
    <property type="entry name" value="Kinesin"/>
    <property type="match status" value="1"/>
</dbReference>
<feature type="compositionally biased region" description="Basic and acidic residues" evidence="12">
    <location>
        <begin position="1484"/>
        <end position="1497"/>
    </location>
</feature>
<feature type="binding site" evidence="10">
    <location>
        <begin position="138"/>
        <end position="145"/>
    </location>
    <ligand>
        <name>ATP</name>
        <dbReference type="ChEBI" id="CHEBI:30616"/>
    </ligand>
</feature>
<dbReference type="CDD" id="cd21786">
    <property type="entry name" value="RBD_KIF20B"/>
    <property type="match status" value="1"/>
</dbReference>
<evidence type="ECO:0000256" key="2">
    <source>
        <dbReference type="ARBA" id="ARBA00022490"/>
    </source>
</evidence>
<feature type="region of interest" description="Disordered" evidence="12">
    <location>
        <begin position="1362"/>
        <end position="1390"/>
    </location>
</feature>
<dbReference type="PROSITE" id="PS50067">
    <property type="entry name" value="KINESIN_MOTOR_2"/>
    <property type="match status" value="1"/>
</dbReference>
<evidence type="ECO:0000256" key="1">
    <source>
        <dbReference type="ARBA" id="ARBA00004186"/>
    </source>
</evidence>
<dbReference type="GO" id="GO:0072686">
    <property type="term" value="C:mitotic spindle"/>
    <property type="evidence" value="ECO:0007669"/>
    <property type="project" value="TreeGrafter"/>
</dbReference>
<feature type="region of interest" description="Disordered" evidence="12">
    <location>
        <begin position="739"/>
        <end position="816"/>
    </location>
</feature>
<keyword evidence="6 10" id="KW-0067">ATP-binding</keyword>
<dbReference type="GO" id="GO:0090307">
    <property type="term" value="P:mitotic spindle assembly"/>
    <property type="evidence" value="ECO:0007669"/>
    <property type="project" value="TreeGrafter"/>
</dbReference>
<protein>
    <submittedName>
        <fullName evidence="14">Kinesin family member 20B</fullName>
    </submittedName>
</protein>
<feature type="compositionally biased region" description="Basic and acidic residues" evidence="12">
    <location>
        <begin position="884"/>
        <end position="900"/>
    </location>
</feature>
<accession>A0A3B4EVA6</accession>
<evidence type="ECO:0000256" key="5">
    <source>
        <dbReference type="ARBA" id="ARBA00022741"/>
    </source>
</evidence>
<evidence type="ECO:0000256" key="10">
    <source>
        <dbReference type="PROSITE-ProRule" id="PRU00283"/>
    </source>
</evidence>
<feature type="compositionally biased region" description="Basic and acidic residues" evidence="12">
    <location>
        <begin position="775"/>
        <end position="791"/>
    </location>
</feature>
<name>A0A3B4EVA6_9CICH</name>
<dbReference type="STRING" id="303518.ENSPNYP00000001648"/>
<feature type="compositionally biased region" description="Basic and acidic residues" evidence="12">
    <location>
        <begin position="909"/>
        <end position="920"/>
    </location>
</feature>
<feature type="coiled-coil region" evidence="11">
    <location>
        <begin position="1165"/>
        <end position="1231"/>
    </location>
</feature>
<proteinExistence type="inferred from homology"/>
<evidence type="ECO:0000256" key="3">
    <source>
        <dbReference type="ARBA" id="ARBA00022553"/>
    </source>
</evidence>
<feature type="coiled-coil region" evidence="11">
    <location>
        <begin position="1102"/>
        <end position="1139"/>
    </location>
</feature>
<dbReference type="FunFam" id="3.40.850.10:FF:000181">
    <property type="entry name" value="Kinesin family member 20Ba"/>
    <property type="match status" value="1"/>
</dbReference>
<dbReference type="GO" id="GO:0005876">
    <property type="term" value="C:spindle microtubule"/>
    <property type="evidence" value="ECO:0007669"/>
    <property type="project" value="TreeGrafter"/>
</dbReference>
<dbReference type="PANTHER" id="PTHR47970">
    <property type="entry name" value="KINESIN-LIKE PROTEIN KIF11"/>
    <property type="match status" value="1"/>
</dbReference>
<sequence>MLNVVKVKSKPYKPALITTLQHLPSGLLIFMCDSCTEEKEHLQVYLRVRPFTSAETNSGESQDCVTIELPDTVLLKPPSSSLSARLSTDKAFPQTGQHFQFSQVYGPETTQRELFAGTVKDLVKDVLEGRNSLVFTYGVTNAGKTFTFLGPDSDAGILPRSLDVIFSSINEKVFPGMSIKPHRCREFTRLTVEQQTEEALFKRSLLRQLKEGVNIRLKESIAPHCTSMLWTNAEDEISLEVEANTKFSVWVSFCEIYNENIHDLLEVAPGGALRRTALRLSQDVKGNAFVKDLRWVQVNSAEEAYMVMKLGKKNQSFSSTRLNHLSSRSHSIFSIRILRIEDVGTPRVQTVSELCLCDLAGSERCAKTHNKGERLKEAGNINTSLLILGKCINALRHNQQAKLLQHVPFRESKLTHYLQSFFCGRGKACMIININQCASMYDETLNVLKFSAVAQKVVVLSSKPVPFMPQRSVGEVSFIMNSTESKALRSSRTSSLMGFESSLEDVQEDEDDECEEEESMMMDTTDQTEAGEDGEDKILVCKKTHQRQAVLLNHLQVQLKKARAESLLMESRVREDIGREFSELFSEMQNDYNERLAREREILEERAERRLEIFKNLINKMAAGPSGEAEAVVTQTFIYVLQMDEQAKAIQEKCSQIQTLTQEADRLKQEVHTSAVSQGANEKLQEEVSQFQKSLAEERQKTEAKHREVLDLEHELAEVKQQLAHKQLVLDQQLELSSQKEASSKQEVEELQNKLKQQGEMSQAPLDDLQTQLECQKRDSREEAEELRGKLEQQTAASERQVEQLKERLREQEASSLQQLEELKRRLSEQKSDSSKLVDDLRQKLSEQERAAERLKTELEDARIHSEAKELKRMNSDLQAEAASLREKVSNMEKQKESCKTEAQPSSSETERMLEEKDSQMEETLAELQKELLEKDAQVTSLKKSLQEAQEQREEDECQAVQEARRKEVERRRELLAVAHEAIAQKEAELKKRDEDISRLKENAKQDSEKVKSLSVDLQRKEEDSSDLREKLADYKKQMQQVQKEISAMRDEEKVLKQKLSDAEKAKKQLQSDLAGRDRTIQQLKVVRSSVPPPDTTHCVGLEAKERVMEGMRLALSEQEDTQEQLEQVLEEKLNLIQELSSGKKQEVKRRQVLVISAEKHQADRRKWLEEKVSLISQAKEAEDKRNQEMRKFAEDRERCTRLQSELESQLAEKEKTMENWRQERDTLVAALEVQLKRLLSSQAEKDKLIQQLQQNNTQPVATLQAALSEKEAEILRLTEQLKASTVKQEDTVTQVSVLSLTRVSSGCPSVLESSEISTEEGRMSRFPRPELEISFSPLQPNRMALRRQGEEGAVTVKITRSARKRKSGEMEKVRTSKMKEEVEAENRRNTRTKLTPKLTPHREEISVRSRKEGTLQKIGDFLQSSPTLLGTKAKKMMSLVSGRAGTDAAASSSSLSLRAKKNKRKLYRPEISSPIDMPAHPIISREPEEKESDHQIIKRRLRSRKAK</sequence>
<dbReference type="GO" id="GO:0007018">
    <property type="term" value="P:microtubule-based movement"/>
    <property type="evidence" value="ECO:0007669"/>
    <property type="project" value="InterPro"/>
</dbReference>
<dbReference type="InterPro" id="IPR036961">
    <property type="entry name" value="Kinesin_motor_dom_sf"/>
</dbReference>
<feature type="compositionally biased region" description="Basic and acidic residues" evidence="12">
    <location>
        <begin position="1368"/>
        <end position="1389"/>
    </location>
</feature>
<dbReference type="PROSITE" id="PS00411">
    <property type="entry name" value="KINESIN_MOTOR_1"/>
    <property type="match status" value="1"/>
</dbReference>
<dbReference type="InterPro" id="IPR019821">
    <property type="entry name" value="Kinesin_motor_CS"/>
</dbReference>
<dbReference type="InterPro" id="IPR047149">
    <property type="entry name" value="KIF11-like"/>
</dbReference>
<evidence type="ECO:0000256" key="11">
    <source>
        <dbReference type="SAM" id="Coils"/>
    </source>
</evidence>
<dbReference type="PANTHER" id="PTHR47970:SF29">
    <property type="entry name" value="KINESIN FAMILY MEMBER 20B"/>
    <property type="match status" value="1"/>
</dbReference>
<feature type="compositionally biased region" description="Basic and acidic residues" evidence="12">
    <location>
        <begin position="742"/>
        <end position="753"/>
    </location>
</feature>
<organism evidence="14">
    <name type="scientific">Pundamilia nyererei</name>
    <dbReference type="NCBI Taxonomy" id="303518"/>
    <lineage>
        <taxon>Eukaryota</taxon>
        <taxon>Metazoa</taxon>
        <taxon>Chordata</taxon>
        <taxon>Craniata</taxon>
        <taxon>Vertebrata</taxon>
        <taxon>Euteleostomi</taxon>
        <taxon>Actinopterygii</taxon>
        <taxon>Neopterygii</taxon>
        <taxon>Teleostei</taxon>
        <taxon>Neoteleostei</taxon>
        <taxon>Acanthomorphata</taxon>
        <taxon>Ovalentaria</taxon>
        <taxon>Cichlomorphae</taxon>
        <taxon>Cichliformes</taxon>
        <taxon>Cichlidae</taxon>
        <taxon>African cichlids</taxon>
        <taxon>Pseudocrenilabrinae</taxon>
        <taxon>Haplochromini</taxon>
        <taxon>Pundamilia</taxon>
    </lineage>
</organism>
<feature type="compositionally biased region" description="Basic and acidic residues" evidence="12">
    <location>
        <begin position="852"/>
        <end position="875"/>
    </location>
</feature>
<keyword evidence="5 10" id="KW-0547">Nucleotide-binding</keyword>
<feature type="compositionally biased region" description="Basic and acidic residues" evidence="12">
    <location>
        <begin position="800"/>
        <end position="813"/>
    </location>
</feature>
<dbReference type="GO" id="GO:0051231">
    <property type="term" value="P:spindle elongation"/>
    <property type="evidence" value="ECO:0007669"/>
    <property type="project" value="TreeGrafter"/>
</dbReference>
<dbReference type="InterPro" id="IPR027417">
    <property type="entry name" value="P-loop_NTPase"/>
</dbReference>
<comment type="subcellular location">
    <subcellularLocation>
        <location evidence="1">Cytoplasm</location>
        <location evidence="1">Cytoskeleton</location>
        <location evidence="1">Spindle</location>
    </subcellularLocation>
</comment>
<evidence type="ECO:0000256" key="12">
    <source>
        <dbReference type="SAM" id="MobiDB-lite"/>
    </source>
</evidence>
<keyword evidence="4" id="KW-0493">Microtubule</keyword>
<dbReference type="Ensembl" id="ENSPNYT00000001682.1">
    <property type="protein sequence ID" value="ENSPNYP00000001648.1"/>
    <property type="gene ID" value="ENSPNYG00000001243.1"/>
</dbReference>
<evidence type="ECO:0000256" key="9">
    <source>
        <dbReference type="ARBA" id="ARBA00023212"/>
    </source>
</evidence>
<dbReference type="SMART" id="SM00129">
    <property type="entry name" value="KISc"/>
    <property type="match status" value="1"/>
</dbReference>
<dbReference type="GO" id="GO:0005634">
    <property type="term" value="C:nucleus"/>
    <property type="evidence" value="ECO:0007669"/>
    <property type="project" value="TreeGrafter"/>
</dbReference>
<feature type="region of interest" description="Disordered" evidence="12">
    <location>
        <begin position="852"/>
        <end position="927"/>
    </location>
</feature>
<keyword evidence="9" id="KW-0206">Cytoskeleton</keyword>
<keyword evidence="3" id="KW-0597">Phosphoprotein</keyword>
<feature type="coiled-coil region" evidence="11">
    <location>
        <begin position="1261"/>
        <end position="1288"/>
    </location>
</feature>
<dbReference type="InterPro" id="IPR001752">
    <property type="entry name" value="Kinesin_motor_dom"/>
</dbReference>
<evidence type="ECO:0000256" key="7">
    <source>
        <dbReference type="ARBA" id="ARBA00023054"/>
    </source>
</evidence>
<feature type="region of interest" description="Disordered" evidence="12">
    <location>
        <begin position="1446"/>
        <end position="1508"/>
    </location>
</feature>
<dbReference type="GO" id="GO:0008574">
    <property type="term" value="F:plus-end-directed microtubule motor activity"/>
    <property type="evidence" value="ECO:0007669"/>
    <property type="project" value="TreeGrafter"/>
</dbReference>
<comment type="similarity">
    <text evidence="10">Belongs to the TRAFAC class myosin-kinesin ATPase superfamily. Kinesin family.</text>
</comment>
<dbReference type="Gene3D" id="3.40.850.10">
    <property type="entry name" value="Kinesin motor domain"/>
    <property type="match status" value="1"/>
</dbReference>
<feature type="compositionally biased region" description="Acidic residues" evidence="12">
    <location>
        <begin position="502"/>
        <end position="520"/>
    </location>
</feature>
<keyword evidence="8 10" id="KW-0505">Motor protein</keyword>
<dbReference type="GO" id="GO:0005524">
    <property type="term" value="F:ATP binding"/>
    <property type="evidence" value="ECO:0007669"/>
    <property type="project" value="UniProtKB-UniRule"/>
</dbReference>
<reference evidence="14" key="1">
    <citation type="submission" date="2023-09" db="UniProtKB">
        <authorList>
            <consortium name="Ensembl"/>
        </authorList>
    </citation>
    <scope>IDENTIFICATION</scope>
</reference>